<feature type="region of interest" description="Disordered" evidence="1">
    <location>
        <begin position="904"/>
        <end position="939"/>
    </location>
</feature>
<keyword evidence="2" id="KW-0732">Signal</keyword>
<feature type="compositionally biased region" description="Acidic residues" evidence="1">
    <location>
        <begin position="323"/>
        <end position="348"/>
    </location>
</feature>
<feature type="compositionally biased region" description="Polar residues" evidence="1">
    <location>
        <begin position="833"/>
        <end position="845"/>
    </location>
</feature>
<feature type="region of interest" description="Disordered" evidence="1">
    <location>
        <begin position="806"/>
        <end position="853"/>
    </location>
</feature>
<evidence type="ECO:0000313" key="4">
    <source>
        <dbReference type="Proteomes" id="UP001230268"/>
    </source>
</evidence>
<feature type="compositionally biased region" description="Basic and acidic residues" evidence="1">
    <location>
        <begin position="993"/>
        <end position="1004"/>
    </location>
</feature>
<feature type="compositionally biased region" description="Polar residues" evidence="1">
    <location>
        <begin position="979"/>
        <end position="992"/>
    </location>
</feature>
<protein>
    <submittedName>
        <fullName evidence="3">Uncharacterized protein</fullName>
    </submittedName>
</protein>
<dbReference type="AlphaFoldDB" id="A0AAD8PD74"/>
<dbReference type="Proteomes" id="UP001230268">
    <property type="component" value="Unassembled WGS sequence"/>
</dbReference>
<dbReference type="EMBL" id="JAVEPI010000005">
    <property type="protein sequence ID" value="KAK1441902.1"/>
    <property type="molecule type" value="Genomic_DNA"/>
</dbReference>
<feature type="compositionally biased region" description="Polar residues" evidence="1">
    <location>
        <begin position="809"/>
        <end position="822"/>
    </location>
</feature>
<feature type="region of interest" description="Disordered" evidence="1">
    <location>
        <begin position="970"/>
        <end position="1038"/>
    </location>
</feature>
<proteinExistence type="predicted"/>
<name>A0AAD8PD74_BABGI</name>
<feature type="compositionally biased region" description="Acidic residues" evidence="1">
    <location>
        <begin position="689"/>
        <end position="702"/>
    </location>
</feature>
<feature type="chain" id="PRO_5041932632" evidence="2">
    <location>
        <begin position="27"/>
        <end position="1160"/>
    </location>
</feature>
<feature type="region of interest" description="Disordered" evidence="1">
    <location>
        <begin position="275"/>
        <end position="370"/>
    </location>
</feature>
<gene>
    <name evidence="3" type="ORF">BgAZ_502340</name>
</gene>
<evidence type="ECO:0000256" key="2">
    <source>
        <dbReference type="SAM" id="SignalP"/>
    </source>
</evidence>
<sequence length="1160" mass="126799">MARTLSNAPLLSYLAYVLTIYASISAYVNPDVASERPVIPGPNGGNADKRYELNRSVGEPKSLPPVLYPAELQVLTMNGNNKDDNSKYPTFAPPTTSAIGTGGTADVASSASAPKGSDFLGNDWSSYQPLYQSPFTAKSGVGTTLNPFAGTDMVGSPVNDKIVQPTLVSVPDQLMKGVQVLPNTIDQLSTPQATANVSGVSYSAQPKPFIPQTGLPEQGTTFSSPQIPPAANDNRIGIHLRGVPISTTGESDLTLTLKCENCNMKSLPIEGLNEDGAEVENNGQSDEGYGPDSTDSYSRKSEHHHRVTEDEQEEESPYSTPEEQTEEDNSNLEGSANDDQESAEDTERDEDRRKAAFVPPPKPPRLNYVKKKKGGLKGLMHKLVKRPNGHAHGSRSNNWRNNANDSFLEMQEVGDMDDMAKHESRIHSDTESFIIDPEYIEIHSGDDSKGDDNAKTTLYKEVSHGPLPADLRDMSNVTVLSVDELPEDKTVKAVSFLEMPVKEENEECDTAWCKISKSVVEPVTDLFNGEKDEGSIYDDDYTKVRRKNSKPVLTVVGDFFKDIGGKIGDFFSGKSKLSFLEEKVETDDKQETTKLIKRVRKAVGKIVKGVKSKTPWRKGRIPEAIVGRAISGLDYDLYPAHLRTNDKKATPEQMSHEADGQFGPYAGYSRSLDGGLEQKAPAYIPPTETWDDVTSDFTDSTDNDAQGKDSIFYIPLPEKVKETLHGTTGEGELSDDKKEEEKNKKQEETSASTQTLSQGVKKDDPTAPAVATKTNKMRGQGTDKEEKMAFLRFVDHLCSITEKMFKPETTPTNVDSSYNIVSEDSKGDKPESAGSTEGENIQGSLPDSKAYEQTVEDMQLADSINSSVHNIVDGDLATLLNKDGKGPQVQLYYSPVKQSFQIESETATPLETSDYQSDSTSWEATQDPKDDIEKANHSDNDTLLWDKEIVESDKSDSVVPDVLKLLATTVTKEDDISAKEQTTAPSDAVTETNNERELDTEMKIIDSSSNNTTNNQQASDGFRLNATEGTASLSKDADLNAVKVEGETKLDTTNSVHGDNMDEKEKLGGYGITERTSFVMNGDGSRKMPLKDDIAELGAKIVKEEVGKAKSAHQDASKGHTESLDGLIEEEKILDMEDSMGNKSIDIHLKGKIEEFKVSS</sequence>
<evidence type="ECO:0000313" key="3">
    <source>
        <dbReference type="EMBL" id="KAK1441902.1"/>
    </source>
</evidence>
<organism evidence="3 4">
    <name type="scientific">Babesia gibsoni</name>
    <dbReference type="NCBI Taxonomy" id="33632"/>
    <lineage>
        <taxon>Eukaryota</taxon>
        <taxon>Sar</taxon>
        <taxon>Alveolata</taxon>
        <taxon>Apicomplexa</taxon>
        <taxon>Aconoidasida</taxon>
        <taxon>Piroplasmida</taxon>
        <taxon>Babesiidae</taxon>
        <taxon>Babesia</taxon>
    </lineage>
</organism>
<feature type="signal peptide" evidence="2">
    <location>
        <begin position="1"/>
        <end position="26"/>
    </location>
</feature>
<accession>A0AAD8PD74</accession>
<feature type="compositionally biased region" description="Low complexity" evidence="1">
    <location>
        <begin position="1007"/>
        <end position="1019"/>
    </location>
</feature>
<feature type="compositionally biased region" description="Basic and acidic residues" evidence="1">
    <location>
        <begin position="734"/>
        <end position="748"/>
    </location>
</feature>
<feature type="compositionally biased region" description="Polar residues" evidence="1">
    <location>
        <begin position="749"/>
        <end position="758"/>
    </location>
</feature>
<keyword evidence="4" id="KW-1185">Reference proteome</keyword>
<feature type="region of interest" description="Disordered" evidence="1">
    <location>
        <begin position="1050"/>
        <end position="1069"/>
    </location>
</feature>
<reference evidence="3" key="1">
    <citation type="submission" date="2023-08" db="EMBL/GenBank/DDBJ databases">
        <title>Draft sequence of the Babesia gibsoni genome.</title>
        <authorList>
            <person name="Yamagishi J.Y."/>
            <person name="Xuan X.X."/>
        </authorList>
    </citation>
    <scope>NUCLEOTIDE SEQUENCE</scope>
    <source>
        <strain evidence="3">Azabu</strain>
    </source>
</reference>
<comment type="caution">
    <text evidence="3">The sequence shown here is derived from an EMBL/GenBank/DDBJ whole genome shotgun (WGS) entry which is preliminary data.</text>
</comment>
<evidence type="ECO:0000256" key="1">
    <source>
        <dbReference type="SAM" id="MobiDB-lite"/>
    </source>
</evidence>
<feature type="compositionally biased region" description="Basic and acidic residues" evidence="1">
    <location>
        <begin position="926"/>
        <end position="939"/>
    </location>
</feature>
<feature type="compositionally biased region" description="Polar residues" evidence="1">
    <location>
        <begin position="904"/>
        <end position="924"/>
    </location>
</feature>
<feature type="region of interest" description="Disordered" evidence="1">
    <location>
        <begin position="686"/>
        <end position="784"/>
    </location>
</feature>